<evidence type="ECO:0000256" key="7">
    <source>
        <dbReference type="SAM" id="MobiDB-lite"/>
    </source>
</evidence>
<dbReference type="InterPro" id="IPR039904">
    <property type="entry name" value="TRANK1"/>
</dbReference>
<protein>
    <recommendedName>
        <fullName evidence="12">UvrD-like helicase ATP-binding domain-containing protein</fullName>
    </recommendedName>
</protein>
<dbReference type="PROSITE" id="PS51198">
    <property type="entry name" value="UVRD_HELICASE_ATP_BIND"/>
    <property type="match status" value="1"/>
</dbReference>
<feature type="zinc finger region" description="C3H1-type" evidence="6">
    <location>
        <begin position="1482"/>
        <end position="1509"/>
    </location>
</feature>
<dbReference type="GO" id="GO:0005524">
    <property type="term" value="F:ATP binding"/>
    <property type="evidence" value="ECO:0007669"/>
    <property type="project" value="UniProtKB-UniRule"/>
</dbReference>
<feature type="binding site" evidence="5">
    <location>
        <begin position="465"/>
        <end position="472"/>
    </location>
    <ligand>
        <name>ATP</name>
        <dbReference type="ChEBI" id="CHEBI:30616"/>
    </ligand>
</feature>
<accession>A0A9P6H1R1</accession>
<reference evidence="10" key="1">
    <citation type="journal article" date="2020" name="Nat. Commun.">
        <title>Large-scale genome sequencing of mycorrhizal fungi provides insights into the early evolution of symbiotic traits.</title>
        <authorList>
            <person name="Miyauchi S."/>
            <person name="Kiss E."/>
            <person name="Kuo A."/>
            <person name="Drula E."/>
            <person name="Kohler A."/>
            <person name="Sanchez-Garcia M."/>
            <person name="Morin E."/>
            <person name="Andreopoulos B."/>
            <person name="Barry K.W."/>
            <person name="Bonito G."/>
            <person name="Buee M."/>
            <person name="Carver A."/>
            <person name="Chen C."/>
            <person name="Cichocki N."/>
            <person name="Clum A."/>
            <person name="Culley D."/>
            <person name="Crous P.W."/>
            <person name="Fauchery L."/>
            <person name="Girlanda M."/>
            <person name="Hayes R.D."/>
            <person name="Keri Z."/>
            <person name="LaButti K."/>
            <person name="Lipzen A."/>
            <person name="Lombard V."/>
            <person name="Magnuson J."/>
            <person name="Maillard F."/>
            <person name="Murat C."/>
            <person name="Nolan M."/>
            <person name="Ohm R.A."/>
            <person name="Pangilinan J."/>
            <person name="Pereira M.F."/>
            <person name="Perotto S."/>
            <person name="Peter M."/>
            <person name="Pfister S."/>
            <person name="Riley R."/>
            <person name="Sitrit Y."/>
            <person name="Stielow J.B."/>
            <person name="Szollosi G."/>
            <person name="Zifcakova L."/>
            <person name="Stursova M."/>
            <person name="Spatafora J.W."/>
            <person name="Tedersoo L."/>
            <person name="Vaario L.M."/>
            <person name="Yamada A."/>
            <person name="Yan M."/>
            <person name="Wang P."/>
            <person name="Xu J."/>
            <person name="Bruns T."/>
            <person name="Baldrian P."/>
            <person name="Vilgalys R."/>
            <person name="Dunand C."/>
            <person name="Henrissat B."/>
            <person name="Grigoriev I.V."/>
            <person name="Hibbett D."/>
            <person name="Nagy L.G."/>
            <person name="Martin F.M."/>
        </authorList>
    </citation>
    <scope>NUCLEOTIDE SEQUENCE</scope>
    <source>
        <strain evidence="10">UH-Tt-Lm1</strain>
    </source>
</reference>
<name>A0A9P6H1R1_9AGAM</name>
<keyword evidence="3 5" id="KW-0347">Helicase</keyword>
<dbReference type="GO" id="GO:0008270">
    <property type="term" value="F:zinc ion binding"/>
    <property type="evidence" value="ECO:0007669"/>
    <property type="project" value="UniProtKB-KW"/>
</dbReference>
<evidence type="ECO:0000256" key="5">
    <source>
        <dbReference type="PROSITE-ProRule" id="PRU00560"/>
    </source>
</evidence>
<keyword evidence="6" id="KW-0863">Zinc-finger</keyword>
<keyword evidence="6" id="KW-0862">Zinc</keyword>
<evidence type="ECO:0000256" key="2">
    <source>
        <dbReference type="ARBA" id="ARBA00022801"/>
    </source>
</evidence>
<dbReference type="GO" id="GO:0016787">
    <property type="term" value="F:hydrolase activity"/>
    <property type="evidence" value="ECO:0007669"/>
    <property type="project" value="UniProtKB-UniRule"/>
</dbReference>
<dbReference type="Proteomes" id="UP000736335">
    <property type="component" value="Unassembled WGS sequence"/>
</dbReference>
<feature type="region of interest" description="Disordered" evidence="7">
    <location>
        <begin position="594"/>
        <end position="627"/>
    </location>
</feature>
<evidence type="ECO:0000256" key="4">
    <source>
        <dbReference type="ARBA" id="ARBA00022840"/>
    </source>
</evidence>
<dbReference type="PANTHER" id="PTHR21529">
    <property type="entry name" value="MAMMARY TURMOR VIRUS RECEPTOR HOMOLOG 1, 2 MTVR1, 2"/>
    <property type="match status" value="1"/>
</dbReference>
<dbReference type="PANTHER" id="PTHR21529:SF4">
    <property type="entry name" value="TPR AND ANKYRIN REPEAT-CONTAINING PROTEIN 1"/>
    <property type="match status" value="1"/>
</dbReference>
<comment type="caution">
    <text evidence="10">The sequence shown here is derived from an EMBL/GenBank/DDBJ whole genome shotgun (WGS) entry which is preliminary data.</text>
</comment>
<feature type="region of interest" description="Disordered" evidence="7">
    <location>
        <begin position="1880"/>
        <end position="1899"/>
    </location>
</feature>
<evidence type="ECO:0000256" key="3">
    <source>
        <dbReference type="ARBA" id="ARBA00022806"/>
    </source>
</evidence>
<feature type="domain" description="UvrD-like helicase ATP-binding" evidence="9">
    <location>
        <begin position="444"/>
        <end position="833"/>
    </location>
</feature>
<reference evidence="10" key="2">
    <citation type="submission" date="2020-11" db="EMBL/GenBank/DDBJ databases">
        <authorList>
            <consortium name="DOE Joint Genome Institute"/>
            <person name="Kuo A."/>
            <person name="Miyauchi S."/>
            <person name="Kiss E."/>
            <person name="Drula E."/>
            <person name="Kohler A."/>
            <person name="Sanchez-Garcia M."/>
            <person name="Andreopoulos B."/>
            <person name="Barry K.W."/>
            <person name="Bonito G."/>
            <person name="Buee M."/>
            <person name="Carver A."/>
            <person name="Chen C."/>
            <person name="Cichocki N."/>
            <person name="Clum A."/>
            <person name="Culley D."/>
            <person name="Crous P.W."/>
            <person name="Fauchery L."/>
            <person name="Girlanda M."/>
            <person name="Hayes R."/>
            <person name="Keri Z."/>
            <person name="Labutti K."/>
            <person name="Lipzen A."/>
            <person name="Lombard V."/>
            <person name="Magnuson J."/>
            <person name="Maillard F."/>
            <person name="Morin E."/>
            <person name="Murat C."/>
            <person name="Nolan M."/>
            <person name="Ohm R."/>
            <person name="Pangilinan J."/>
            <person name="Pereira M."/>
            <person name="Perotto S."/>
            <person name="Peter M."/>
            <person name="Riley R."/>
            <person name="Sitrit Y."/>
            <person name="Stielow B."/>
            <person name="Szollosi G."/>
            <person name="Zifcakova L."/>
            <person name="Stursova M."/>
            <person name="Spatafora J.W."/>
            <person name="Tedersoo L."/>
            <person name="Vaario L.-M."/>
            <person name="Yamada A."/>
            <person name="Yan M."/>
            <person name="Wang P."/>
            <person name="Xu J."/>
            <person name="Bruns T."/>
            <person name="Baldrian P."/>
            <person name="Vilgalys R."/>
            <person name="Henrissat B."/>
            <person name="Grigoriev I.V."/>
            <person name="Hibbett D."/>
            <person name="Nagy L.G."/>
            <person name="Martin F.M."/>
        </authorList>
    </citation>
    <scope>NUCLEOTIDE SEQUENCE</scope>
    <source>
        <strain evidence="10">UH-Tt-Lm1</strain>
    </source>
</reference>
<gene>
    <name evidence="10" type="ORF">BJ322DRAFT_1114864</name>
</gene>
<evidence type="ECO:0000256" key="1">
    <source>
        <dbReference type="ARBA" id="ARBA00022741"/>
    </source>
</evidence>
<dbReference type="InterPro" id="IPR014017">
    <property type="entry name" value="DNA_helicase_UvrD-like_C"/>
</dbReference>
<dbReference type="GO" id="GO:0004386">
    <property type="term" value="F:helicase activity"/>
    <property type="evidence" value="ECO:0007669"/>
    <property type="project" value="UniProtKB-UniRule"/>
</dbReference>
<dbReference type="Pfam" id="PF00580">
    <property type="entry name" value="UvrD-helicase"/>
    <property type="match status" value="1"/>
</dbReference>
<proteinExistence type="predicted"/>
<feature type="compositionally biased region" description="Basic residues" evidence="7">
    <location>
        <begin position="618"/>
        <end position="627"/>
    </location>
</feature>
<keyword evidence="1 5" id="KW-0547">Nucleotide-binding</keyword>
<dbReference type="SUPFAM" id="SSF52540">
    <property type="entry name" value="P-loop containing nucleoside triphosphate hydrolases"/>
    <property type="match status" value="1"/>
</dbReference>
<keyword evidence="11" id="KW-1185">Reference proteome</keyword>
<dbReference type="InterPro" id="IPR014016">
    <property type="entry name" value="UvrD-like_ATP-bd"/>
</dbReference>
<evidence type="ECO:0000256" key="6">
    <source>
        <dbReference type="PROSITE-ProRule" id="PRU00723"/>
    </source>
</evidence>
<evidence type="ECO:0000259" key="8">
    <source>
        <dbReference type="PROSITE" id="PS50103"/>
    </source>
</evidence>
<keyword evidence="4 5" id="KW-0067">ATP-binding</keyword>
<evidence type="ECO:0000259" key="9">
    <source>
        <dbReference type="PROSITE" id="PS51198"/>
    </source>
</evidence>
<dbReference type="OrthoDB" id="3156807at2759"/>
<keyword evidence="2 5" id="KW-0378">Hydrolase</keyword>
<dbReference type="PROSITE" id="PS50103">
    <property type="entry name" value="ZF_C3H1"/>
    <property type="match status" value="1"/>
</dbReference>
<dbReference type="InterPro" id="IPR000571">
    <property type="entry name" value="Znf_CCCH"/>
</dbReference>
<evidence type="ECO:0008006" key="12">
    <source>
        <dbReference type="Google" id="ProtNLM"/>
    </source>
</evidence>
<evidence type="ECO:0000313" key="11">
    <source>
        <dbReference type="Proteomes" id="UP000736335"/>
    </source>
</evidence>
<dbReference type="Pfam" id="PF13361">
    <property type="entry name" value="UvrD_C"/>
    <property type="match status" value="1"/>
</dbReference>
<sequence length="2116" mass="241287">MPRKRPSSPQSFDTDLLEPDALTTRGGLQIALCSIERVCYHDDSSIMHMIAELSRRPNVFEYTMSTLDNQHFEKLAKWVIARFPTPDEPNMTEALGIKLLKQLSSSLTPAETVVPAEQRNELRGFRRKIGLSLDAIKELDGCIDRASIDVNVLPTGRKKPKASARKLRLDPDPFYCAGIPVPTTYHEVRTVYDDILLRLKDILGVFLHFLRQATVSDLFKRQLEESGITAAGPIAESIRASLCFDIVEGFGEWRILLSTKAQKYLRGARLGTGVMFKTVMKKMNELSHGRFSEDHQKQLTGPRAIIPVYEAEVTADTKLVYFIDCIPDGEVETQAISVFGIYTRAQMHRGRFWDTLSQQLGNKGPDYIERCTFRSKPLDTGDIVILPISFPQSPVQEIQESAPLDKVSEEDLKIIHTMLVLEKFVILSQALLNSILAGQDAIHVFAVSVQEQQIIENTSSCYVIGRSGTGKTTTMLFKMLGIERAWRQFPDMWDRPRQIFVTQSRILATRVEEYFSKLMLSVEAASHSPEELRRMSKNTEKEMEFIDLDDIADWRSDLPMKFSSLTDKNFPLFITYEQLCLMLQNDIRGENDNDGFIVPVAENTPGSGGSPTSPLSSRSKRRKGWHKRIPVGGGDRFISYTTFHTRYWNNLSQPIRQGLDPALVFGEILGVIKGSEQAVGTPQRCLDRDAYLSGSRRGMFSHTKDAVYDLFTEYTTLKRERQEYDAADRTHRILKELRDAGREEREKGRKADFLYIDEVQDNLLIDTLVLRTICKNPNGLFWAGDTAQTISIGSSFKFSDLTASQYRIENELRHETRPADPKTYELVINYRSHGGIVDCARSVVELITLYWPHSIDRLKPERASVAGFQPIFFSSQGNCDFERNFFDDGKGEPVEFGADQCILVRDNDARKRLKEKLGERSIIMTLYESKGLEFNDVLLYDFFKGSTANASQWRLVMKGSSDGAPAPTFDETKHAIICTELKFLYVAVTRARKNLWFLDSSQSAEPIKAYWGSKNRVQVWESTSEVPRLASESTTQDWIDTGKLMFINKRYAQAEVAFHRAGRNREVAICHAYLLRENARAVPDDQVKERASAFSNAGDAFYTCANRSSSGQRRERLAYYTNAAESFTHGNRWKEAGDCFKRVEQYSKAAHAYRKGGHFDEMVEVLERHGDQIEAGLLAQLTKVARMSYFKDGKVKKVQRLFSSKEEAITFAEEYGFNEAHAELLRTSGMILESAEVLMNTGRIADAVKTLITPPRARDRTRRAVEYLTNGLWQYQSFGMDYPATDLVVVSELLELANTLRDYMHEQEAKEVEFMIPLWYGANIENPQTAMFRARHKGDFKPLRSLHAQFIQAENYSAALLCLDPIFVPTLPLQGTTIVDPEPELLLHFAYFQLLDRLRREDQMNPGSMRQRVFAFQSREDERFFIPANSFLHKIFAPRPETVQELGGCVVTHEELRRVLDHEIPEYIHLRAKQQHNAYRRRLGSDPCMAMVTRGECSRQDCQFQHTRPEKMTVGWFNARVQSVLMEIRILNLAGFHPKGVILHWIGVLYSILHPPSPKLGSIATLDLGNSSGTVDGIRTLQEWTWQACDKLLFSTRSSPFQYIETFIPDFMPVCTMAYDFDLERARGYVPRTESHLIVRDFTQLLQGDLRDSLVLGVLYLSQILVNRIPVDIGPFCDTVDRLCGLHILAHRFATGRGTLHGVTLPRSWFMSLLRPRTVLDKNRSHISHFVNDTIELLRRIDSQREHHSLKFAENHQFKHNGSRLNPLYASVYIARICFCLCLLGYNINDEALRSKVLQAIHGLRRPERHSLDLDGPTRYAEAPDWRGLVVVFTKSLSNSALDKMILLLHSKAPKYQGRVSQYVRTVVYDNIEEIPDRLHAKAEGRPIEPGNDDGQQKQLGLPEEDVLKSNNNKVNIDNASPDEAPASPEEIQAVLVIEEAYHRFSKRKQEVLKGIDATRARLWSLLHNRVLSMEWPKHTRYKLLMRGPLVHVLACLDGVKMFAEYINKDSKKQLQGDDHERFEEFSEMSDRSSELQRAASELQTKLGHSSPFHDNRSTLALQATVLEVGGLIGRLSEYTGNAATGTKEKIEDDWKLGWDGIVREPIMVHKIQSQR</sequence>
<dbReference type="Gene3D" id="3.40.50.300">
    <property type="entry name" value="P-loop containing nucleotide triphosphate hydrolases"/>
    <property type="match status" value="2"/>
</dbReference>
<dbReference type="EMBL" id="WIUZ02000030">
    <property type="protein sequence ID" value="KAF9777633.1"/>
    <property type="molecule type" value="Genomic_DNA"/>
</dbReference>
<evidence type="ECO:0000313" key="10">
    <source>
        <dbReference type="EMBL" id="KAF9777633.1"/>
    </source>
</evidence>
<dbReference type="InterPro" id="IPR027417">
    <property type="entry name" value="P-loop_NTPase"/>
</dbReference>
<keyword evidence="6" id="KW-0479">Metal-binding</keyword>
<organism evidence="10 11">
    <name type="scientific">Thelephora terrestris</name>
    <dbReference type="NCBI Taxonomy" id="56493"/>
    <lineage>
        <taxon>Eukaryota</taxon>
        <taxon>Fungi</taxon>
        <taxon>Dikarya</taxon>
        <taxon>Basidiomycota</taxon>
        <taxon>Agaricomycotina</taxon>
        <taxon>Agaricomycetes</taxon>
        <taxon>Thelephorales</taxon>
        <taxon>Thelephoraceae</taxon>
        <taxon>Thelephora</taxon>
    </lineage>
</organism>
<feature type="domain" description="C3H1-type" evidence="8">
    <location>
        <begin position="1482"/>
        <end position="1509"/>
    </location>
</feature>